<proteinExistence type="predicted"/>
<gene>
    <name evidence="2" type="ORF">OCH7691_01263</name>
</gene>
<sequence length="105" mass="11030">MAIRNPVWRIVCNARGAAMAPMHGVLLAVTILVASLFAPPAAVSTQDGVETAAGTADAVPSRVWHRCLRHGHCRSDGSWLQLPAPAGIAIVLLAVAGVARRKGWF</sequence>
<dbReference type="Proteomes" id="UP000193200">
    <property type="component" value="Unassembled WGS sequence"/>
</dbReference>
<feature type="transmembrane region" description="Helical" evidence="1">
    <location>
        <begin position="79"/>
        <end position="99"/>
    </location>
</feature>
<dbReference type="AlphaFoldDB" id="A0A1Y5S5S3"/>
<evidence type="ECO:0000313" key="2">
    <source>
        <dbReference type="EMBL" id="SLN33108.1"/>
    </source>
</evidence>
<name>A0A1Y5S5S3_9PROT</name>
<dbReference type="InParanoid" id="A0A1Y5S5S3"/>
<protein>
    <submittedName>
        <fullName evidence="2">Uncharacterized protein</fullName>
    </submittedName>
</protein>
<accession>A0A1Y5S5S3</accession>
<evidence type="ECO:0000313" key="3">
    <source>
        <dbReference type="Proteomes" id="UP000193200"/>
    </source>
</evidence>
<keyword evidence="1" id="KW-1133">Transmembrane helix</keyword>
<keyword evidence="1" id="KW-0812">Transmembrane</keyword>
<organism evidence="2 3">
    <name type="scientific">Oceanibacterium hippocampi</name>
    <dbReference type="NCBI Taxonomy" id="745714"/>
    <lineage>
        <taxon>Bacteria</taxon>
        <taxon>Pseudomonadati</taxon>
        <taxon>Pseudomonadota</taxon>
        <taxon>Alphaproteobacteria</taxon>
        <taxon>Sneathiellales</taxon>
        <taxon>Sneathiellaceae</taxon>
        <taxon>Oceanibacterium</taxon>
    </lineage>
</organism>
<keyword evidence="3" id="KW-1185">Reference proteome</keyword>
<keyword evidence="1" id="KW-0472">Membrane</keyword>
<reference evidence="2 3" key="1">
    <citation type="submission" date="2017-03" db="EMBL/GenBank/DDBJ databases">
        <authorList>
            <person name="Afonso C.L."/>
            <person name="Miller P.J."/>
            <person name="Scott M.A."/>
            <person name="Spackman E."/>
            <person name="Goraichik I."/>
            <person name="Dimitrov K.M."/>
            <person name="Suarez D.L."/>
            <person name="Swayne D.E."/>
        </authorList>
    </citation>
    <scope>NUCLEOTIDE SEQUENCE [LARGE SCALE GENOMIC DNA]</scope>
    <source>
        <strain evidence="2 3">CECT 7691</strain>
    </source>
</reference>
<dbReference type="EMBL" id="FWFR01000001">
    <property type="protein sequence ID" value="SLN33108.1"/>
    <property type="molecule type" value="Genomic_DNA"/>
</dbReference>
<evidence type="ECO:0000256" key="1">
    <source>
        <dbReference type="SAM" id="Phobius"/>
    </source>
</evidence>